<evidence type="ECO:0000256" key="4">
    <source>
        <dbReference type="ARBA" id="ARBA00022603"/>
    </source>
</evidence>
<comment type="similarity">
    <text evidence="2 7">Belongs to the precorrin methyltransferase family.</text>
</comment>
<evidence type="ECO:0000256" key="6">
    <source>
        <dbReference type="ARBA" id="ARBA00022691"/>
    </source>
</evidence>
<dbReference type="NCBIfam" id="NF004647">
    <property type="entry name" value="PRK05990.1"/>
    <property type="match status" value="1"/>
</dbReference>
<dbReference type="NCBIfam" id="TIGR01467">
    <property type="entry name" value="cobI_cbiL"/>
    <property type="match status" value="1"/>
</dbReference>
<evidence type="ECO:0000313" key="9">
    <source>
        <dbReference type="EMBL" id="TBW35231.1"/>
    </source>
</evidence>
<dbReference type="InterPro" id="IPR006364">
    <property type="entry name" value="CobI/CbiL/CobIJ_dom"/>
</dbReference>
<dbReference type="OrthoDB" id="9804789at2"/>
<dbReference type="PIRSF" id="PIRSF036427">
    <property type="entry name" value="Precrrn-2_mtase"/>
    <property type="match status" value="1"/>
</dbReference>
<accession>A0A4Q9VIX4</accession>
<feature type="domain" description="Tetrapyrrole methylase" evidence="8">
    <location>
        <begin position="17"/>
        <end position="228"/>
    </location>
</feature>
<evidence type="ECO:0000256" key="3">
    <source>
        <dbReference type="ARBA" id="ARBA00022573"/>
    </source>
</evidence>
<keyword evidence="6" id="KW-0949">S-adenosyl-L-methionine</keyword>
<evidence type="ECO:0000313" key="10">
    <source>
        <dbReference type="Proteomes" id="UP000292781"/>
    </source>
</evidence>
<keyword evidence="4 9" id="KW-0489">Methyltransferase</keyword>
<name>A0A4Q9VIX4_9HYPH</name>
<dbReference type="InterPro" id="IPR012382">
    <property type="entry name" value="CobI/CbiL"/>
</dbReference>
<dbReference type="Gene3D" id="3.40.1010.10">
    <property type="entry name" value="Cobalt-precorrin-4 Transmethylase, Domain 1"/>
    <property type="match status" value="1"/>
</dbReference>
<gene>
    <name evidence="9" type="ORF">EYW49_16490</name>
</gene>
<reference evidence="9 10" key="1">
    <citation type="submission" date="2019-02" db="EMBL/GenBank/DDBJ databases">
        <title>Siculibacillus lacustris gen. nov., sp. nov., a new rosette-forming bacterium isolated from a freshwater crater lake (Lake St. Ana, Romania).</title>
        <authorList>
            <person name="Felfoldi T."/>
            <person name="Marton Z."/>
            <person name="Szabo A."/>
            <person name="Mentes A."/>
            <person name="Boka K."/>
            <person name="Marialigeti K."/>
            <person name="Mathe I."/>
            <person name="Koncz M."/>
            <person name="Schumann P."/>
            <person name="Toth E."/>
        </authorList>
    </citation>
    <scope>NUCLEOTIDE SEQUENCE [LARGE SCALE GENOMIC DNA]</scope>
    <source>
        <strain evidence="9 10">SA-279</strain>
    </source>
</reference>
<dbReference type="InterPro" id="IPR003043">
    <property type="entry name" value="Uropor_MeTrfase_CS"/>
</dbReference>
<dbReference type="GO" id="GO:0032259">
    <property type="term" value="P:methylation"/>
    <property type="evidence" value="ECO:0007669"/>
    <property type="project" value="UniProtKB-KW"/>
</dbReference>
<dbReference type="Proteomes" id="UP000292781">
    <property type="component" value="Unassembled WGS sequence"/>
</dbReference>
<dbReference type="GO" id="GO:0030788">
    <property type="term" value="F:precorrin-2 C20-methyltransferase activity"/>
    <property type="evidence" value="ECO:0007669"/>
    <property type="project" value="UniProtKB-EC"/>
</dbReference>
<dbReference type="PROSITE" id="PS00839">
    <property type="entry name" value="SUMT_1"/>
    <property type="match status" value="1"/>
</dbReference>
<dbReference type="InterPro" id="IPR000878">
    <property type="entry name" value="4pyrrol_Mease"/>
</dbReference>
<sequence length="253" mass="27041">MTMALDLAPAAPATGTFHGVGLGPGDPDLVTVRAVKIIERTPVVAFFSKKGRRGHARTIADPWIGPDKVELALPYPMTTETHFGEERYISSLGAFYEESAARIAEELDGGRDVALICEGDPMFYGSFMHLHLRLKDRYPTAVTPGVTGMAGCWAAAGLAMTWGDDVLSVLPGTLDEEALVAGLHGCQATVVMKLGTNFAKVRRAIDRAGLLARATYVERGTMAGQTVVPLADKLDDSAPYFSLILIPGEGRRP</sequence>
<comment type="caution">
    <text evidence="9">The sequence shown here is derived from an EMBL/GenBank/DDBJ whole genome shotgun (WGS) entry which is preliminary data.</text>
</comment>
<keyword evidence="10" id="KW-1185">Reference proteome</keyword>
<dbReference type="InterPro" id="IPR014776">
    <property type="entry name" value="4pyrrole_Mease_sub2"/>
</dbReference>
<dbReference type="InterPro" id="IPR014777">
    <property type="entry name" value="4pyrrole_Mease_sub1"/>
</dbReference>
<evidence type="ECO:0000256" key="5">
    <source>
        <dbReference type="ARBA" id="ARBA00022679"/>
    </source>
</evidence>
<dbReference type="UniPathway" id="UPA00148"/>
<comment type="pathway">
    <text evidence="1">Cofactor biosynthesis; adenosylcobalamin biosynthesis.</text>
</comment>
<evidence type="ECO:0000259" key="8">
    <source>
        <dbReference type="Pfam" id="PF00590"/>
    </source>
</evidence>
<dbReference type="SUPFAM" id="SSF53790">
    <property type="entry name" value="Tetrapyrrole methylase"/>
    <property type="match status" value="1"/>
</dbReference>
<dbReference type="Pfam" id="PF00590">
    <property type="entry name" value="TP_methylase"/>
    <property type="match status" value="1"/>
</dbReference>
<evidence type="ECO:0000256" key="1">
    <source>
        <dbReference type="ARBA" id="ARBA00004953"/>
    </source>
</evidence>
<dbReference type="Gene3D" id="3.30.950.10">
    <property type="entry name" value="Methyltransferase, Cobalt-precorrin-4 Transmethylase, Domain 2"/>
    <property type="match status" value="1"/>
</dbReference>
<dbReference type="EMBL" id="SJFN01000027">
    <property type="protein sequence ID" value="TBW35231.1"/>
    <property type="molecule type" value="Genomic_DNA"/>
</dbReference>
<evidence type="ECO:0000256" key="7">
    <source>
        <dbReference type="PIRNR" id="PIRNR036427"/>
    </source>
</evidence>
<dbReference type="InterPro" id="IPR035996">
    <property type="entry name" value="4pyrrol_Methylase_sf"/>
</dbReference>
<evidence type="ECO:0000256" key="2">
    <source>
        <dbReference type="ARBA" id="ARBA00005879"/>
    </source>
</evidence>
<dbReference type="PANTHER" id="PTHR43467:SF2">
    <property type="entry name" value="COBALT-PRECORRIN-2 C(20)-METHYLTRANSFERASE"/>
    <property type="match status" value="1"/>
</dbReference>
<keyword evidence="3" id="KW-0169">Cobalamin biosynthesis</keyword>
<organism evidence="9 10">
    <name type="scientific">Siculibacillus lacustris</name>
    <dbReference type="NCBI Taxonomy" id="1549641"/>
    <lineage>
        <taxon>Bacteria</taxon>
        <taxon>Pseudomonadati</taxon>
        <taxon>Pseudomonadota</taxon>
        <taxon>Alphaproteobacteria</taxon>
        <taxon>Hyphomicrobiales</taxon>
        <taxon>Ancalomicrobiaceae</taxon>
        <taxon>Siculibacillus</taxon>
    </lineage>
</organism>
<keyword evidence="5 9" id="KW-0808">Transferase</keyword>
<dbReference type="GO" id="GO:0009236">
    <property type="term" value="P:cobalamin biosynthetic process"/>
    <property type="evidence" value="ECO:0007669"/>
    <property type="project" value="UniProtKB-UniRule"/>
</dbReference>
<proteinExistence type="inferred from homology"/>
<dbReference type="CDD" id="cd11645">
    <property type="entry name" value="Precorrin_2_C20_MT"/>
    <property type="match status" value="1"/>
</dbReference>
<protein>
    <submittedName>
        <fullName evidence="9">Precorrin-2 C(20)-methyltransferase</fullName>
        <ecNumber evidence="9">2.1.1.130</ecNumber>
    </submittedName>
</protein>
<dbReference type="AlphaFoldDB" id="A0A4Q9VIX4"/>
<dbReference type="PANTHER" id="PTHR43467">
    <property type="entry name" value="COBALT-PRECORRIN-2 C(20)-METHYLTRANSFERASE"/>
    <property type="match status" value="1"/>
</dbReference>
<dbReference type="EC" id="2.1.1.130" evidence="9"/>